<dbReference type="PANTHER" id="PTHR32096">
    <property type="entry name" value="WRKY TRANSCRIPTION FACTOR 30-RELATED-RELATED"/>
    <property type="match status" value="1"/>
</dbReference>
<dbReference type="PANTHER" id="PTHR32096:SF116">
    <property type="entry name" value="WRKY TRANSCRIPTION FACTOR 63-RELATED"/>
    <property type="match status" value="1"/>
</dbReference>
<dbReference type="GO" id="GO:0005634">
    <property type="term" value="C:nucleus"/>
    <property type="evidence" value="ECO:0007669"/>
    <property type="project" value="UniProtKB-SubCell"/>
</dbReference>
<keyword evidence="3" id="KW-0238">DNA-binding</keyword>
<dbReference type="EMBL" id="NCVQ01000009">
    <property type="protein sequence ID" value="PWZ10457.1"/>
    <property type="molecule type" value="Genomic_DNA"/>
</dbReference>
<evidence type="ECO:0000259" key="6">
    <source>
        <dbReference type="PROSITE" id="PS50811"/>
    </source>
</evidence>
<dbReference type="SUPFAM" id="SSF118290">
    <property type="entry name" value="WRKY DNA-binding domain"/>
    <property type="match status" value="1"/>
</dbReference>
<dbReference type="InterPro" id="IPR036576">
    <property type="entry name" value="WRKY_dom_sf"/>
</dbReference>
<comment type="subcellular location">
    <subcellularLocation>
        <location evidence="1">Nucleus</location>
    </subcellularLocation>
</comment>
<evidence type="ECO:0000256" key="3">
    <source>
        <dbReference type="ARBA" id="ARBA00023125"/>
    </source>
</evidence>
<dbReference type="ExpressionAtlas" id="A0A3L6DRM3">
    <property type="expression patterns" value="baseline"/>
</dbReference>
<dbReference type="InterPro" id="IPR003657">
    <property type="entry name" value="WRKY_dom"/>
</dbReference>
<organism evidence="7 8">
    <name type="scientific">Zea mays</name>
    <name type="common">Maize</name>
    <dbReference type="NCBI Taxonomy" id="4577"/>
    <lineage>
        <taxon>Eukaryota</taxon>
        <taxon>Viridiplantae</taxon>
        <taxon>Streptophyta</taxon>
        <taxon>Embryophyta</taxon>
        <taxon>Tracheophyta</taxon>
        <taxon>Spermatophyta</taxon>
        <taxon>Magnoliopsida</taxon>
        <taxon>Liliopsida</taxon>
        <taxon>Poales</taxon>
        <taxon>Poaceae</taxon>
        <taxon>PACMAD clade</taxon>
        <taxon>Panicoideae</taxon>
        <taxon>Andropogonodae</taxon>
        <taxon>Andropogoneae</taxon>
        <taxon>Tripsacinae</taxon>
        <taxon>Zea</taxon>
    </lineage>
</organism>
<dbReference type="Gene3D" id="2.20.25.80">
    <property type="entry name" value="WRKY domain"/>
    <property type="match status" value="1"/>
</dbReference>
<dbReference type="InterPro" id="IPR044810">
    <property type="entry name" value="WRKY_plant"/>
</dbReference>
<dbReference type="Pfam" id="PF03106">
    <property type="entry name" value="WRKY"/>
    <property type="match status" value="1"/>
</dbReference>
<keyword evidence="2" id="KW-0805">Transcription regulation</keyword>
<gene>
    <name evidence="7" type="primary">WRKY63_1</name>
    <name evidence="7" type="ORF">Zm00014a_020850</name>
</gene>
<feature type="domain" description="WRKY" evidence="6">
    <location>
        <begin position="54"/>
        <end position="111"/>
    </location>
</feature>
<evidence type="ECO:0000256" key="2">
    <source>
        <dbReference type="ARBA" id="ARBA00023015"/>
    </source>
</evidence>
<protein>
    <submittedName>
        <fullName evidence="7">Putative WRKY transcription factor 63</fullName>
    </submittedName>
</protein>
<evidence type="ECO:0000256" key="1">
    <source>
        <dbReference type="ARBA" id="ARBA00004123"/>
    </source>
</evidence>
<dbReference type="GO" id="GO:0043565">
    <property type="term" value="F:sequence-specific DNA binding"/>
    <property type="evidence" value="ECO:0007669"/>
    <property type="project" value="InterPro"/>
</dbReference>
<proteinExistence type="predicted"/>
<dbReference type="GO" id="GO:0003700">
    <property type="term" value="F:DNA-binding transcription factor activity"/>
    <property type="evidence" value="ECO:0007669"/>
    <property type="project" value="InterPro"/>
</dbReference>
<keyword evidence="4" id="KW-0804">Transcription</keyword>
<evidence type="ECO:0000256" key="5">
    <source>
        <dbReference type="ARBA" id="ARBA00023242"/>
    </source>
</evidence>
<dbReference type="AlphaFoldDB" id="A0A3L6DRM3"/>
<evidence type="ECO:0000313" key="7">
    <source>
        <dbReference type="EMBL" id="PWZ10457.1"/>
    </source>
</evidence>
<reference evidence="7 8" key="1">
    <citation type="journal article" date="2018" name="Nat. Genet.">
        <title>Extensive intraspecific gene order and gene structural variations between Mo17 and other maize genomes.</title>
        <authorList>
            <person name="Sun S."/>
            <person name="Zhou Y."/>
            <person name="Chen J."/>
            <person name="Shi J."/>
            <person name="Zhao H."/>
            <person name="Zhao H."/>
            <person name="Song W."/>
            <person name="Zhang M."/>
            <person name="Cui Y."/>
            <person name="Dong X."/>
            <person name="Liu H."/>
            <person name="Ma X."/>
            <person name="Jiao Y."/>
            <person name="Wang B."/>
            <person name="Wei X."/>
            <person name="Stein J.C."/>
            <person name="Glaubitz J.C."/>
            <person name="Lu F."/>
            <person name="Yu G."/>
            <person name="Liang C."/>
            <person name="Fengler K."/>
            <person name="Li B."/>
            <person name="Rafalski A."/>
            <person name="Schnable P.S."/>
            <person name="Ware D.H."/>
            <person name="Buckler E.S."/>
            <person name="Lai J."/>
        </authorList>
    </citation>
    <scope>NUCLEOTIDE SEQUENCE [LARGE SCALE GENOMIC DNA]</scope>
    <source>
        <strain evidence="8">cv. Missouri 17</strain>
        <tissue evidence="7">Seedling</tissue>
    </source>
</reference>
<sequence length="242" mass="27403">MAKRGDYMNSSCDCSNGRTPKRLVQDCSSYAQAHAKKKVRISTRTEYTYAPYHDGYQWRKYGQKMIRGSTYPRCYYRCTYHQDHGCPATKHVEQNNSQDPPLFRVIYTNEHTCCSTHVSDYMASSIHIQQIADASLRKAEVEIPSQLAQRFGGHKLIEEETDAIISSLLTAISGCDVATSDGGQHAAIEENTPARMPRSRNEASPSISPVLLHASSDKLKTDFIEPLETQWFELLDLGWFIE</sequence>
<dbReference type="Proteomes" id="UP000251960">
    <property type="component" value="Chromosome 8"/>
</dbReference>
<name>A0A3L6DRM3_MAIZE</name>
<comment type="caution">
    <text evidence="7">The sequence shown here is derived from an EMBL/GenBank/DDBJ whole genome shotgun (WGS) entry which is preliminary data.</text>
</comment>
<evidence type="ECO:0000256" key="4">
    <source>
        <dbReference type="ARBA" id="ARBA00023163"/>
    </source>
</evidence>
<keyword evidence="5" id="KW-0539">Nucleus</keyword>
<dbReference type="SMART" id="SM00774">
    <property type="entry name" value="WRKY"/>
    <property type="match status" value="1"/>
</dbReference>
<dbReference type="PROSITE" id="PS50811">
    <property type="entry name" value="WRKY"/>
    <property type="match status" value="1"/>
</dbReference>
<evidence type="ECO:0000313" key="8">
    <source>
        <dbReference type="Proteomes" id="UP000251960"/>
    </source>
</evidence>
<accession>A0A3L6DRM3</accession>